<dbReference type="EMBL" id="BAFH01000003">
    <property type="protein sequence ID" value="GAB62763.1"/>
    <property type="molecule type" value="Genomic_DNA"/>
</dbReference>
<evidence type="ECO:0000256" key="1">
    <source>
        <dbReference type="SAM" id="Phobius"/>
    </source>
</evidence>
<dbReference type="AlphaFoldDB" id="I3IM18"/>
<organism evidence="2 3">
    <name type="scientific">Candidatus Jettenia caeni</name>
    <dbReference type="NCBI Taxonomy" id="247490"/>
    <lineage>
        <taxon>Bacteria</taxon>
        <taxon>Pseudomonadati</taxon>
        <taxon>Planctomycetota</taxon>
        <taxon>Candidatus Brocadiia</taxon>
        <taxon>Candidatus Brocadiales</taxon>
        <taxon>Candidatus Brocadiaceae</taxon>
        <taxon>Candidatus Jettenia</taxon>
    </lineage>
</organism>
<accession>I3IM18</accession>
<evidence type="ECO:0000313" key="2">
    <source>
        <dbReference type="EMBL" id="GAB62763.1"/>
    </source>
</evidence>
<keyword evidence="3" id="KW-1185">Reference proteome</keyword>
<keyword evidence="1" id="KW-0812">Transmembrane</keyword>
<dbReference type="Proteomes" id="UP000002985">
    <property type="component" value="Unassembled WGS sequence"/>
</dbReference>
<proteinExistence type="predicted"/>
<reference evidence="2 3" key="1">
    <citation type="journal article" date="2012" name="FEBS Lett.">
        <title>Anammox organism KSU-1 expresses a NirK-type copper-containing nitrite reductase instead of a NirS-type with cytochrome cd1.</title>
        <authorList>
            <person name="Hira D."/>
            <person name="Toh H."/>
            <person name="Migita C.T."/>
            <person name="Okubo H."/>
            <person name="Nishiyama T."/>
            <person name="Hattori M."/>
            <person name="Furukawa K."/>
            <person name="Fujii T."/>
        </authorList>
    </citation>
    <scope>NUCLEOTIDE SEQUENCE [LARGE SCALE GENOMIC DNA]</scope>
</reference>
<feature type="transmembrane region" description="Helical" evidence="1">
    <location>
        <begin position="21"/>
        <end position="42"/>
    </location>
</feature>
<comment type="caution">
    <text evidence="2">The sequence shown here is derived from an EMBL/GenBank/DDBJ whole genome shotgun (WGS) entry which is preliminary data.</text>
</comment>
<keyword evidence="1" id="KW-0472">Membrane</keyword>
<gene>
    <name evidence="2" type="ORF">KSU1_C1167</name>
</gene>
<sequence length="53" mass="6010">MQQKDSRSGTNTPFLDHYNKVILSSGNISVFGVFLGIMPRIYINIDYFHISCA</sequence>
<protein>
    <submittedName>
        <fullName evidence="2">Uncharacterized protein</fullName>
    </submittedName>
</protein>
<evidence type="ECO:0000313" key="3">
    <source>
        <dbReference type="Proteomes" id="UP000002985"/>
    </source>
</evidence>
<name>I3IM18_9BACT</name>
<keyword evidence="1" id="KW-1133">Transmembrane helix</keyword>